<name>A0A1X1TYB2_9MYCO</name>
<comment type="caution">
    <text evidence="1">The sequence shown here is derived from an EMBL/GenBank/DDBJ whole genome shotgun (WGS) entry which is preliminary data.</text>
</comment>
<gene>
    <name evidence="1" type="ORF">AWC02_00465</name>
</gene>
<dbReference type="EMBL" id="LQOT01000023">
    <property type="protein sequence ID" value="ORV49574.1"/>
    <property type="molecule type" value="Genomic_DNA"/>
</dbReference>
<accession>A0A1X1TYB2</accession>
<dbReference type="AlphaFoldDB" id="A0A1X1TYB2"/>
<sequence>MTSRDWFFDLMGFREDGYESTRRRLALDGDELISTVTGKRYGIGELTLPTLAELRSRVNPIGRDRSTVSSVVGDSRALHAEPDLAGALFQVASQFNVLEMVNEHVTPEKGVTGYAYDPTQGPACAIAAGAATIYRNYLVQVGDQTGQNSDRQLDTLALLGQAFSAELRRPVRDLWNMQNGYALCSADGLRAITDLLAGASDELRDRLRGQLAIGLHRNVQVTDVVAGPGQAVSQAFCSALPVAYTRLPAPDWELFARLVLEAAYEATLLAGAEQAGFGGSNVVLLTRVGGGAFGNAAEWIDDAIERALSIVEYAGLDIRLVSYGHVDPSSRGVADRWG</sequence>
<keyword evidence="2" id="KW-1185">Reference proteome</keyword>
<organism evidence="1 2">
    <name type="scientific">Mycolicibacter engbaekii</name>
    <dbReference type="NCBI Taxonomy" id="188915"/>
    <lineage>
        <taxon>Bacteria</taxon>
        <taxon>Bacillati</taxon>
        <taxon>Actinomycetota</taxon>
        <taxon>Actinomycetes</taxon>
        <taxon>Mycobacteriales</taxon>
        <taxon>Mycobacteriaceae</taxon>
        <taxon>Mycolicibacter</taxon>
    </lineage>
</organism>
<protein>
    <submittedName>
        <fullName evidence="1">Uncharacterized protein</fullName>
    </submittedName>
</protein>
<proteinExistence type="predicted"/>
<reference evidence="1 2" key="1">
    <citation type="submission" date="2016-01" db="EMBL/GenBank/DDBJ databases">
        <title>The new phylogeny of the genus Mycobacterium.</title>
        <authorList>
            <person name="Tarcisio F."/>
            <person name="Conor M."/>
            <person name="Antonella G."/>
            <person name="Elisabetta G."/>
            <person name="Giulia F.S."/>
            <person name="Sara T."/>
            <person name="Anna F."/>
            <person name="Clotilde B."/>
            <person name="Roberto B."/>
            <person name="Veronica D.S."/>
            <person name="Fabio R."/>
            <person name="Monica P."/>
            <person name="Olivier J."/>
            <person name="Enrico T."/>
            <person name="Nicola S."/>
        </authorList>
    </citation>
    <scope>NUCLEOTIDE SEQUENCE [LARGE SCALE GENOMIC DNA]</scope>
    <source>
        <strain evidence="1 2">ATCC 27353</strain>
    </source>
</reference>
<dbReference type="STRING" id="188915.AWC02_00465"/>
<dbReference type="RefSeq" id="WP_085127878.1">
    <property type="nucleotide sequence ID" value="NZ_LQOT01000023.1"/>
</dbReference>
<evidence type="ECO:0000313" key="2">
    <source>
        <dbReference type="Proteomes" id="UP000193465"/>
    </source>
</evidence>
<dbReference type="Proteomes" id="UP000193465">
    <property type="component" value="Unassembled WGS sequence"/>
</dbReference>
<dbReference type="PANTHER" id="PTHR35609:SF1">
    <property type="entry name" value="MACRO DOMAIN-CONTAINING PROTEIN"/>
    <property type="match status" value="1"/>
</dbReference>
<evidence type="ECO:0000313" key="1">
    <source>
        <dbReference type="EMBL" id="ORV49574.1"/>
    </source>
</evidence>
<dbReference type="PANTHER" id="PTHR35609">
    <property type="entry name" value="MACRO DOMAIN-CONTAINING PROTEIN"/>
    <property type="match status" value="1"/>
</dbReference>